<evidence type="ECO:0000259" key="1">
    <source>
        <dbReference type="Pfam" id="PF20150"/>
    </source>
</evidence>
<dbReference type="OrthoDB" id="3557569at2759"/>
<dbReference type="GeneID" id="36580034"/>
<dbReference type="InParanoid" id="A0A2J6TJR0"/>
<evidence type="ECO:0000313" key="2">
    <source>
        <dbReference type="EMBL" id="PMD63228.1"/>
    </source>
</evidence>
<keyword evidence="3" id="KW-1185">Reference proteome</keyword>
<reference evidence="2 3" key="1">
    <citation type="submission" date="2016-04" db="EMBL/GenBank/DDBJ databases">
        <title>A degradative enzymes factory behind the ericoid mycorrhizal symbiosis.</title>
        <authorList>
            <consortium name="DOE Joint Genome Institute"/>
            <person name="Martino E."/>
            <person name="Morin E."/>
            <person name="Grelet G."/>
            <person name="Kuo A."/>
            <person name="Kohler A."/>
            <person name="Daghino S."/>
            <person name="Barry K."/>
            <person name="Choi C."/>
            <person name="Cichocki N."/>
            <person name="Clum A."/>
            <person name="Copeland A."/>
            <person name="Hainaut M."/>
            <person name="Haridas S."/>
            <person name="Labutti K."/>
            <person name="Lindquist E."/>
            <person name="Lipzen A."/>
            <person name="Khouja H.-R."/>
            <person name="Murat C."/>
            <person name="Ohm R."/>
            <person name="Olson A."/>
            <person name="Spatafora J."/>
            <person name="Veneault-Fourrey C."/>
            <person name="Henrissat B."/>
            <person name="Grigoriev I."/>
            <person name="Martin F."/>
            <person name="Perotto S."/>
        </authorList>
    </citation>
    <scope>NUCLEOTIDE SEQUENCE [LARGE SCALE GENOMIC DNA]</scope>
    <source>
        <strain evidence="2 3">E</strain>
    </source>
</reference>
<organism evidence="2 3">
    <name type="scientific">Hyaloscypha bicolor E</name>
    <dbReference type="NCBI Taxonomy" id="1095630"/>
    <lineage>
        <taxon>Eukaryota</taxon>
        <taxon>Fungi</taxon>
        <taxon>Dikarya</taxon>
        <taxon>Ascomycota</taxon>
        <taxon>Pezizomycotina</taxon>
        <taxon>Leotiomycetes</taxon>
        <taxon>Helotiales</taxon>
        <taxon>Hyaloscyphaceae</taxon>
        <taxon>Hyaloscypha</taxon>
        <taxon>Hyaloscypha bicolor</taxon>
    </lineage>
</organism>
<dbReference type="Pfam" id="PF20150">
    <property type="entry name" value="2EXR"/>
    <property type="match status" value="1"/>
</dbReference>
<dbReference type="PANTHER" id="PTHR35910">
    <property type="entry name" value="2EXR DOMAIN-CONTAINING PROTEIN"/>
    <property type="match status" value="1"/>
</dbReference>
<name>A0A2J6TJR0_9HELO</name>
<dbReference type="RefSeq" id="XP_024740132.1">
    <property type="nucleotide sequence ID" value="XM_024871952.1"/>
</dbReference>
<accession>A0A2J6TJR0</accession>
<dbReference type="PANTHER" id="PTHR35910:SF1">
    <property type="entry name" value="2EXR DOMAIN-CONTAINING PROTEIN"/>
    <property type="match status" value="1"/>
</dbReference>
<protein>
    <recommendedName>
        <fullName evidence="1">2EXR domain-containing protein</fullName>
    </recommendedName>
</protein>
<sequence length="166" mass="19151">MDPAIADTEPVFTVFPKLPPEMRLKIWKHALPGPRFVPYCPGRNRQCVGRRCSAVNSTIKTTYACSESFQVVQSAYEKLPVICDPSPVQCPEKQPYVYVDYSIDEVYVELNWFALEEQKFFFAQLSKVKHFATNECNMRNPEVGLADFWDTLRVSFPTIKRVTFIV</sequence>
<proteinExistence type="predicted"/>
<dbReference type="EMBL" id="KZ613782">
    <property type="protein sequence ID" value="PMD63228.1"/>
    <property type="molecule type" value="Genomic_DNA"/>
</dbReference>
<evidence type="ECO:0000313" key="3">
    <source>
        <dbReference type="Proteomes" id="UP000235371"/>
    </source>
</evidence>
<dbReference type="Proteomes" id="UP000235371">
    <property type="component" value="Unassembled WGS sequence"/>
</dbReference>
<dbReference type="AlphaFoldDB" id="A0A2J6TJR0"/>
<gene>
    <name evidence="2" type="ORF">K444DRAFT_330228</name>
</gene>
<dbReference type="InterPro" id="IPR045518">
    <property type="entry name" value="2EXR"/>
</dbReference>
<feature type="domain" description="2EXR" evidence="1">
    <location>
        <begin position="12"/>
        <end position="104"/>
    </location>
</feature>